<dbReference type="InterPro" id="IPR002121">
    <property type="entry name" value="HRDC_dom"/>
</dbReference>
<dbReference type="GO" id="GO:0000176">
    <property type="term" value="C:nuclear exosome (RNase complex)"/>
    <property type="evidence" value="ECO:0007669"/>
    <property type="project" value="TreeGrafter"/>
</dbReference>
<dbReference type="SMART" id="SM00474">
    <property type="entry name" value="35EXOc"/>
    <property type="match status" value="1"/>
</dbReference>
<evidence type="ECO:0000256" key="1">
    <source>
        <dbReference type="ARBA" id="ARBA00004123"/>
    </source>
</evidence>
<dbReference type="GO" id="GO:0071044">
    <property type="term" value="P:histone mRNA catabolic process"/>
    <property type="evidence" value="ECO:0007669"/>
    <property type="project" value="TreeGrafter"/>
</dbReference>
<evidence type="ECO:0000256" key="2">
    <source>
        <dbReference type="ARBA" id="ARBA00022722"/>
    </source>
</evidence>
<comment type="subcellular location">
    <subcellularLocation>
        <location evidence="1">Nucleus</location>
    </subcellularLocation>
</comment>
<keyword evidence="4" id="KW-0269">Exonuclease</keyword>
<evidence type="ECO:0000256" key="4">
    <source>
        <dbReference type="ARBA" id="ARBA00022839"/>
    </source>
</evidence>
<dbReference type="GO" id="GO:0071038">
    <property type="term" value="P:TRAMP-dependent tRNA surveillance pathway"/>
    <property type="evidence" value="ECO:0007669"/>
    <property type="project" value="TreeGrafter"/>
</dbReference>
<feature type="region of interest" description="Disordered" evidence="6">
    <location>
        <begin position="148"/>
        <end position="191"/>
    </location>
</feature>
<evidence type="ECO:0000313" key="8">
    <source>
        <dbReference type="Proteomes" id="UP000504607"/>
    </source>
</evidence>
<dbReference type="GO" id="GO:0000467">
    <property type="term" value="P:exonucleolytic trimming to generate mature 3'-end of 5.8S rRNA from tricistronic rRNA transcript (SSU-rRNA, 5.8S rRNA, LSU-rRNA)"/>
    <property type="evidence" value="ECO:0007669"/>
    <property type="project" value="InterPro"/>
</dbReference>
<dbReference type="SUPFAM" id="SSF47819">
    <property type="entry name" value="HRDC-like"/>
    <property type="match status" value="1"/>
</dbReference>
<dbReference type="SUPFAM" id="SSF53098">
    <property type="entry name" value="Ribonuclease H-like"/>
    <property type="match status" value="1"/>
</dbReference>
<evidence type="ECO:0000256" key="6">
    <source>
        <dbReference type="SAM" id="MobiDB-lite"/>
    </source>
</evidence>
<dbReference type="GO" id="GO:0071036">
    <property type="term" value="P:nuclear polyadenylation-dependent snoRNA catabolic process"/>
    <property type="evidence" value="ECO:0007669"/>
    <property type="project" value="TreeGrafter"/>
</dbReference>
<dbReference type="GO" id="GO:0000175">
    <property type="term" value="F:3'-5'-RNA exonuclease activity"/>
    <property type="evidence" value="ECO:0007669"/>
    <property type="project" value="InterPro"/>
</dbReference>
<dbReference type="GO" id="GO:0080188">
    <property type="term" value="P:gene silencing by siRNA-directed DNA methylation"/>
    <property type="evidence" value="ECO:0007669"/>
    <property type="project" value="UniProtKB-ARBA"/>
</dbReference>
<feature type="region of interest" description="Disordered" evidence="6">
    <location>
        <begin position="783"/>
        <end position="833"/>
    </location>
</feature>
<dbReference type="GeneID" id="105042368"/>
<organism evidence="8 9">
    <name type="scientific">Elaeis guineensis var. tenera</name>
    <name type="common">Oil palm</name>
    <dbReference type="NCBI Taxonomy" id="51953"/>
    <lineage>
        <taxon>Eukaryota</taxon>
        <taxon>Viridiplantae</taxon>
        <taxon>Streptophyta</taxon>
        <taxon>Embryophyta</taxon>
        <taxon>Tracheophyta</taxon>
        <taxon>Spermatophyta</taxon>
        <taxon>Magnoliopsida</taxon>
        <taxon>Liliopsida</taxon>
        <taxon>Arecaceae</taxon>
        <taxon>Arecoideae</taxon>
        <taxon>Cocoseae</taxon>
        <taxon>Elaeidinae</taxon>
        <taxon>Elaeis</taxon>
    </lineage>
</organism>
<feature type="compositionally biased region" description="Basic and acidic residues" evidence="6">
    <location>
        <begin position="797"/>
        <end position="808"/>
    </location>
</feature>
<dbReference type="InParanoid" id="A0A6I9QZA5"/>
<dbReference type="FunFam" id="1.10.150.80:FF:000001">
    <property type="entry name" value="Putative exosome component 10"/>
    <property type="match status" value="1"/>
</dbReference>
<keyword evidence="5" id="KW-0539">Nucleus</keyword>
<keyword evidence="3" id="KW-0378">Hydrolase</keyword>
<dbReference type="AlphaFoldDB" id="A0A6I9QZA5"/>
<dbReference type="InterPro" id="IPR010997">
    <property type="entry name" value="HRDC-like_sf"/>
</dbReference>
<dbReference type="OrthoDB" id="2250022at2759"/>
<dbReference type="InterPro" id="IPR002562">
    <property type="entry name" value="3'-5'_exonuclease_dom"/>
</dbReference>
<dbReference type="Gene3D" id="3.30.420.10">
    <property type="entry name" value="Ribonuclease H-like superfamily/Ribonuclease H"/>
    <property type="match status" value="1"/>
</dbReference>
<dbReference type="FunFam" id="3.30.420.10:FF:000065">
    <property type="entry name" value="Protein RRP6-like 2 isoform A"/>
    <property type="match status" value="1"/>
</dbReference>
<dbReference type="GO" id="GO:0071035">
    <property type="term" value="P:nuclear polyadenylation-dependent rRNA catabolic process"/>
    <property type="evidence" value="ECO:0007669"/>
    <property type="project" value="TreeGrafter"/>
</dbReference>
<dbReference type="GO" id="GO:0003727">
    <property type="term" value="F:single-stranded RNA binding"/>
    <property type="evidence" value="ECO:0007669"/>
    <property type="project" value="TreeGrafter"/>
</dbReference>
<dbReference type="Pfam" id="PF01612">
    <property type="entry name" value="DNA_pol_A_exo1"/>
    <property type="match status" value="1"/>
</dbReference>
<keyword evidence="2" id="KW-0540">Nuclease</keyword>
<dbReference type="KEGG" id="egu:105042368"/>
<dbReference type="InterPro" id="IPR049559">
    <property type="entry name" value="Rrp6p-like_exo"/>
</dbReference>
<reference evidence="9" key="1">
    <citation type="submission" date="2025-08" db="UniProtKB">
        <authorList>
            <consortium name="RefSeq"/>
        </authorList>
    </citation>
    <scope>IDENTIFICATION</scope>
</reference>
<gene>
    <name evidence="9" type="primary">LOC105042368</name>
</gene>
<dbReference type="Pfam" id="PF00570">
    <property type="entry name" value="HRDC"/>
    <property type="match status" value="1"/>
</dbReference>
<dbReference type="GO" id="GO:0005730">
    <property type="term" value="C:nucleolus"/>
    <property type="evidence" value="ECO:0007669"/>
    <property type="project" value="TreeGrafter"/>
</dbReference>
<protein>
    <submittedName>
        <fullName evidence="9">Protein RRP6-like 2</fullName>
    </submittedName>
</protein>
<dbReference type="GO" id="GO:0000166">
    <property type="term" value="F:nucleotide binding"/>
    <property type="evidence" value="ECO:0007669"/>
    <property type="project" value="InterPro"/>
</dbReference>
<accession>A0A6I9QZA5</accession>
<dbReference type="InterPro" id="IPR045092">
    <property type="entry name" value="Rrp6-like"/>
</dbReference>
<dbReference type="GO" id="GO:0071040">
    <property type="term" value="P:nuclear polyadenylation-dependent antisense transcript catabolic process"/>
    <property type="evidence" value="ECO:0007669"/>
    <property type="project" value="TreeGrafter"/>
</dbReference>
<dbReference type="InterPro" id="IPR044876">
    <property type="entry name" value="HRDC_dom_sf"/>
</dbReference>
<dbReference type="InterPro" id="IPR036397">
    <property type="entry name" value="RNaseH_sf"/>
</dbReference>
<evidence type="ECO:0000256" key="3">
    <source>
        <dbReference type="ARBA" id="ARBA00022801"/>
    </source>
</evidence>
<dbReference type="SMART" id="SM00341">
    <property type="entry name" value="HRDC"/>
    <property type="match status" value="1"/>
</dbReference>
<dbReference type="GO" id="GO:0071051">
    <property type="term" value="P:poly(A)-dependent snoRNA 3'-end processing"/>
    <property type="evidence" value="ECO:0007669"/>
    <property type="project" value="TreeGrafter"/>
</dbReference>
<name>A0A6I9QZA5_ELAGV</name>
<feature type="compositionally biased region" description="Basic and acidic residues" evidence="6">
    <location>
        <begin position="152"/>
        <end position="164"/>
    </location>
</feature>
<dbReference type="GO" id="GO:0071037">
    <property type="term" value="P:nuclear polyadenylation-dependent snRNA catabolic process"/>
    <property type="evidence" value="ECO:0007669"/>
    <property type="project" value="TreeGrafter"/>
</dbReference>
<dbReference type="FunCoup" id="A0A6I9QZA5">
    <property type="interactions" value="728"/>
</dbReference>
<evidence type="ECO:0000259" key="7">
    <source>
        <dbReference type="PROSITE" id="PS50967"/>
    </source>
</evidence>
<proteinExistence type="predicted"/>
<dbReference type="PROSITE" id="PS50967">
    <property type="entry name" value="HRDC"/>
    <property type="match status" value="1"/>
</dbReference>
<evidence type="ECO:0000313" key="9">
    <source>
        <dbReference type="RefSeq" id="XP_010917841.1"/>
    </source>
</evidence>
<dbReference type="GO" id="GO:0071039">
    <property type="term" value="P:nuclear polyadenylation-dependent CUT catabolic process"/>
    <property type="evidence" value="ECO:0007669"/>
    <property type="project" value="TreeGrafter"/>
</dbReference>
<feature type="domain" description="HRDC" evidence="7">
    <location>
        <begin position="475"/>
        <end position="555"/>
    </location>
</feature>
<dbReference type="InterPro" id="IPR012337">
    <property type="entry name" value="RNaseH-like_sf"/>
</dbReference>
<feature type="region of interest" description="Disordered" evidence="6">
    <location>
        <begin position="850"/>
        <end position="869"/>
    </location>
</feature>
<dbReference type="PANTHER" id="PTHR12124:SF47">
    <property type="entry name" value="EXOSOME COMPONENT 10"/>
    <property type="match status" value="1"/>
</dbReference>
<dbReference type="PANTHER" id="PTHR12124">
    <property type="entry name" value="POLYMYOSITIS/SCLERODERMA AUTOANTIGEN-RELATED"/>
    <property type="match status" value="1"/>
</dbReference>
<dbReference type="Gene3D" id="1.10.150.80">
    <property type="entry name" value="HRDC domain"/>
    <property type="match status" value="1"/>
</dbReference>
<sequence length="946" mass="106219">MEEDFPNPESSLKHKAEALQALVSGPLAAASARLSGRSRGIASGKDFHFYNNFDVFKAPAREIVAKCDSSLRGVASSGPLWGSKKPPRLPDDLDDAFDWLVNLNDEFLERFGVSVDEFKSLREKEEESGGKISSMDLDGGFQMVYGKKKKGSMRESEKDDEDRALSSAAGVKVVSRDKKTTAPRSKVPFHIPSIPRPQDKYNILVNNKNQPFEHVWLEKSEDGSRFIHPLEKLSVLDFLDRNIGEHEPVKPLPVESTPFKLVEELNELKELASKLRFVNEFAVDLEHNQYRSFQGLTCLMQISTRTEDFIIDTLKLRIHVGPYLREIFKDPSKRKVLHGADRDILWLQQDFGIYLCNLFDTGRASRILQLERNSLEYLLHYFCGVNANKEYQNADWRLRPLPDEMLKYAREDTHYLLHIYDLMKSRLISASTNENDLLLEVYKRSSEICMQLYEKELLTDTSYLHIYGLQEADFNSKQLAVVAGLFQWRDSIARAEDESTGYILPNKTLLEIARQTPVTSVKVRRLVKSKHPFVERYIDSVISIIRSSIANSAAFERIAVQLKKGRLEASPKQDMEAISCNSNLVTAVGQDDHTIGARNIDTTHSAELAAASTATIGDCTKPADSGLFSGPICALRKCHQEEKSDNMLLPENGCSLKLSDTAGTMQKMDSGSTEHLQPARKASIASVQILRKPSCGFGTLLGNSSSRRKFNADKGGNAEQVKNENKVEQIKSTVALPFHHFSGGEKLSEVSPEVNLNHRRVENQQQCTGYVTEMMKLEEVIPLEKEPDNSLSAADSPKADDSRKHREWFPPLQENGSGGSFQSESDNAEGLASSLDLSSSFEKCFRSINERRSSRQNHKPSQEPEVNYQLKPFDYAAARKNMKFGEVGGKDIAESDNRLQTSSVSGETHKGLASGQSRGEEKVKGFQHPRRRQAFPPSGNRSTTYH</sequence>
<dbReference type="CDD" id="cd06147">
    <property type="entry name" value="Rrp6p_like_exo"/>
    <property type="match status" value="1"/>
</dbReference>
<evidence type="ECO:0000256" key="5">
    <source>
        <dbReference type="ARBA" id="ARBA00023242"/>
    </source>
</evidence>
<keyword evidence="8" id="KW-1185">Reference proteome</keyword>
<feature type="compositionally biased region" description="Basic and acidic residues" evidence="6">
    <location>
        <begin position="888"/>
        <end position="897"/>
    </location>
</feature>
<feature type="region of interest" description="Disordered" evidence="6">
    <location>
        <begin position="887"/>
        <end position="946"/>
    </location>
</feature>
<dbReference type="Proteomes" id="UP000504607">
    <property type="component" value="Chromosome 3"/>
</dbReference>
<dbReference type="RefSeq" id="XP_010917841.1">
    <property type="nucleotide sequence ID" value="XM_010919539.3"/>
</dbReference>